<accession>A0A6V7Q095</accession>
<evidence type="ECO:0000256" key="3">
    <source>
        <dbReference type="ARBA" id="ARBA00006958"/>
    </source>
</evidence>
<sequence>MPMMNIGRSNPTYECSMRPFKKVSKSKQKQSGLADNPPNEASGGIRIDTRTRSQNWSNMLDAQLLGLMRDEHTFGNCVNGSFIPIAWKRMSGWGWNSDLHIPTPGDARIWDSVIAENPAYARCRDKPFPAYDDMEFLTQNTTATGRYAFTSAVELPPIIESSSGSSPGEDDTIAGIGMAACNLSSDPFEAGGSGCARNANFDEANTSRSPSPPVMPTTGASGSGHSSGSKRARSPESNKKQAQTATTTGGRKKKVDARTSAYLDIAEQGKEKLGWVQQLCQLELSKSTDMPSQNQCMQRVYGMTGLSDDDILVLCDAFKEDKNRNAFMSLNDKHARKWVEREIAQQNLYYRPSFSGKTIATIMTIIDDDDESIEAMMLLELESAVANRVPRQRCRTRPFTGHQMLCDILSGHPERCCHHFRVSATTFIALRDALVEKGLISSTRNMTADEQLGIFLYGVGHGVANRILAETFQHSGETISRHFNNVLRGIVRLKDDYIMLPSSNAAVHPRIRDNQNFHPFKNAIGAIDGTHIPVVVKRSQQAPFRCRKGFTSQNMMAAVSFDLNFLFVCTGWEGSAADMRVLRWACERGGFVVPEGKYYLVDSEYANTEEFLAPYRGERYHISQFDASTRARVHRNPRDLYNHRHAQLRNVVERTFGILKKRFKILNVATPFSYKVQCLIAMACCIIHNFIRRHQANDNIFPDEGPEEQNAENEGGVDDLVGVIEDSQNGEDLRANITNQLWNTRI</sequence>
<evidence type="ECO:0000256" key="1">
    <source>
        <dbReference type="ARBA" id="ARBA00001968"/>
    </source>
</evidence>
<evidence type="ECO:0000259" key="10">
    <source>
        <dbReference type="Pfam" id="PF26138"/>
    </source>
</evidence>
<feature type="region of interest" description="Disordered" evidence="8">
    <location>
        <begin position="199"/>
        <end position="256"/>
    </location>
</feature>
<evidence type="ECO:0000256" key="6">
    <source>
        <dbReference type="ARBA" id="ARBA00022801"/>
    </source>
</evidence>
<proteinExistence type="inferred from homology"/>
<feature type="region of interest" description="Disordered" evidence="8">
    <location>
        <begin position="20"/>
        <end position="45"/>
    </location>
</feature>
<organism evidence="11">
    <name type="scientific">Ananas comosus var. bracteatus</name>
    <name type="common">red pineapple</name>
    <dbReference type="NCBI Taxonomy" id="296719"/>
    <lineage>
        <taxon>Eukaryota</taxon>
        <taxon>Viridiplantae</taxon>
        <taxon>Streptophyta</taxon>
        <taxon>Embryophyta</taxon>
        <taxon>Tracheophyta</taxon>
        <taxon>Spermatophyta</taxon>
        <taxon>Magnoliopsida</taxon>
        <taxon>Liliopsida</taxon>
        <taxon>Poales</taxon>
        <taxon>Bromeliaceae</taxon>
        <taxon>Bromelioideae</taxon>
        <taxon>Ananas</taxon>
    </lineage>
</organism>
<dbReference type="GO" id="GO:0046872">
    <property type="term" value="F:metal ion binding"/>
    <property type="evidence" value="ECO:0007669"/>
    <property type="project" value="UniProtKB-KW"/>
</dbReference>
<dbReference type="PANTHER" id="PTHR22930">
    <property type="match status" value="1"/>
</dbReference>
<dbReference type="GO" id="GO:0005634">
    <property type="term" value="C:nucleus"/>
    <property type="evidence" value="ECO:0007669"/>
    <property type="project" value="UniProtKB-SubCell"/>
</dbReference>
<dbReference type="InterPro" id="IPR045249">
    <property type="entry name" value="HARBI1-like"/>
</dbReference>
<evidence type="ECO:0000256" key="2">
    <source>
        <dbReference type="ARBA" id="ARBA00004123"/>
    </source>
</evidence>
<comment type="similarity">
    <text evidence="3">Belongs to the HARBI1 family.</text>
</comment>
<comment type="subcellular location">
    <subcellularLocation>
        <location evidence="2">Nucleus</location>
    </subcellularLocation>
</comment>
<feature type="compositionally biased region" description="Low complexity" evidence="8">
    <location>
        <begin position="219"/>
        <end position="229"/>
    </location>
</feature>
<protein>
    <submittedName>
        <fullName evidence="11">Uncharacterized protein</fullName>
    </submittedName>
</protein>
<dbReference type="GO" id="GO:0004518">
    <property type="term" value="F:nuclease activity"/>
    <property type="evidence" value="ECO:0007669"/>
    <property type="project" value="UniProtKB-KW"/>
</dbReference>
<evidence type="ECO:0000313" key="11">
    <source>
        <dbReference type="EMBL" id="CAD1836347.1"/>
    </source>
</evidence>
<comment type="cofactor">
    <cofactor evidence="1">
        <name>a divalent metal cation</name>
        <dbReference type="ChEBI" id="CHEBI:60240"/>
    </cofactor>
</comment>
<feature type="domain" description="DDE Tnp4" evidence="9">
    <location>
        <begin position="527"/>
        <end position="689"/>
    </location>
</feature>
<evidence type="ECO:0000259" key="9">
    <source>
        <dbReference type="Pfam" id="PF13359"/>
    </source>
</evidence>
<dbReference type="AlphaFoldDB" id="A0A6V7Q095"/>
<gene>
    <name evidence="11" type="ORF">CB5_LOCUS19558</name>
</gene>
<feature type="compositionally biased region" description="Polar residues" evidence="8">
    <location>
        <begin position="240"/>
        <end position="249"/>
    </location>
</feature>
<dbReference type="EMBL" id="LR862131">
    <property type="protein sequence ID" value="CAD1836347.1"/>
    <property type="molecule type" value="Genomic_DNA"/>
</dbReference>
<dbReference type="Pfam" id="PF26138">
    <property type="entry name" value="DUF8040"/>
    <property type="match status" value="1"/>
</dbReference>
<dbReference type="GO" id="GO:0016787">
    <property type="term" value="F:hydrolase activity"/>
    <property type="evidence" value="ECO:0007669"/>
    <property type="project" value="UniProtKB-KW"/>
</dbReference>
<name>A0A6V7Q095_ANACO</name>
<evidence type="ECO:0000256" key="4">
    <source>
        <dbReference type="ARBA" id="ARBA00022722"/>
    </source>
</evidence>
<keyword evidence="5" id="KW-0479">Metal-binding</keyword>
<reference evidence="11" key="1">
    <citation type="submission" date="2020-07" db="EMBL/GenBank/DDBJ databases">
        <authorList>
            <person name="Lin J."/>
        </authorList>
    </citation>
    <scope>NUCLEOTIDE SEQUENCE</scope>
</reference>
<keyword evidence="4" id="KW-0540">Nuclease</keyword>
<dbReference type="Pfam" id="PF13359">
    <property type="entry name" value="DDE_Tnp_4"/>
    <property type="match status" value="1"/>
</dbReference>
<evidence type="ECO:0000256" key="8">
    <source>
        <dbReference type="SAM" id="MobiDB-lite"/>
    </source>
</evidence>
<dbReference type="InterPro" id="IPR027806">
    <property type="entry name" value="HARBI1_dom"/>
</dbReference>
<evidence type="ECO:0000256" key="7">
    <source>
        <dbReference type="ARBA" id="ARBA00023242"/>
    </source>
</evidence>
<dbReference type="InterPro" id="IPR058353">
    <property type="entry name" value="DUF8040"/>
</dbReference>
<keyword evidence="7" id="KW-0539">Nucleus</keyword>
<feature type="domain" description="DUF8040" evidence="10">
    <location>
        <begin position="397"/>
        <end position="491"/>
    </location>
</feature>
<dbReference type="PANTHER" id="PTHR22930:SF259">
    <property type="entry name" value="OS08G0106900 PROTEIN"/>
    <property type="match status" value="1"/>
</dbReference>
<evidence type="ECO:0000256" key="5">
    <source>
        <dbReference type="ARBA" id="ARBA00022723"/>
    </source>
</evidence>
<keyword evidence="6" id="KW-0378">Hydrolase</keyword>